<gene>
    <name evidence="1" type="ORF">L21SP5_03783</name>
</gene>
<organism evidence="1 2">
    <name type="scientific">Salinivirga cyanobacteriivorans</name>
    <dbReference type="NCBI Taxonomy" id="1307839"/>
    <lineage>
        <taxon>Bacteria</taxon>
        <taxon>Pseudomonadati</taxon>
        <taxon>Bacteroidota</taxon>
        <taxon>Bacteroidia</taxon>
        <taxon>Bacteroidales</taxon>
        <taxon>Salinivirgaceae</taxon>
        <taxon>Salinivirga</taxon>
    </lineage>
</organism>
<dbReference type="EMBL" id="CP013118">
    <property type="protein sequence ID" value="ALO17378.1"/>
    <property type="molecule type" value="Genomic_DNA"/>
</dbReference>
<dbReference type="AlphaFoldDB" id="A0A0S2I553"/>
<protein>
    <submittedName>
        <fullName evidence="1">Uncharacterized protein</fullName>
    </submittedName>
</protein>
<dbReference type="STRING" id="1307839.L21SP5_03783"/>
<dbReference type="Proteomes" id="UP000064893">
    <property type="component" value="Chromosome"/>
</dbReference>
<reference evidence="1 2" key="1">
    <citation type="submission" date="2015-11" db="EMBL/GenBank/DDBJ databases">
        <title>Description and complete genome sequence of a novel strain predominating in hypersaline microbial mats and representing a new family of the Bacteriodetes phylum.</title>
        <authorList>
            <person name="Spring S."/>
            <person name="Bunk B."/>
            <person name="Sproer C."/>
            <person name="Klenk H.-P."/>
        </authorList>
    </citation>
    <scope>NUCLEOTIDE SEQUENCE [LARGE SCALE GENOMIC DNA]</scope>
    <source>
        <strain evidence="1 2">L21-Spi-D4</strain>
    </source>
</reference>
<proteinExistence type="predicted"/>
<keyword evidence="2" id="KW-1185">Reference proteome</keyword>
<dbReference type="KEGG" id="blq:L21SP5_03783"/>
<evidence type="ECO:0000313" key="1">
    <source>
        <dbReference type="EMBL" id="ALO17378.1"/>
    </source>
</evidence>
<accession>A0A0S2I553</accession>
<name>A0A0S2I553_9BACT</name>
<sequence>MYIANRRDSSKFNGCSPLQLYLGLIGLKHAIAYLPYTNRWAQLNNDGNINIHMGSR</sequence>
<evidence type="ECO:0000313" key="2">
    <source>
        <dbReference type="Proteomes" id="UP000064893"/>
    </source>
</evidence>